<feature type="domain" description="AB hydrolase-1" evidence="1">
    <location>
        <begin position="100"/>
        <end position="184"/>
    </location>
</feature>
<dbReference type="InterPro" id="IPR029058">
    <property type="entry name" value="AB_hydrolase_fold"/>
</dbReference>
<dbReference type="Proteomes" id="UP000472271">
    <property type="component" value="Chromosome 22"/>
</dbReference>
<reference evidence="2" key="1">
    <citation type="submission" date="2019-06" db="EMBL/GenBank/DDBJ databases">
        <authorList>
            <consortium name="Wellcome Sanger Institute Data Sharing"/>
        </authorList>
    </citation>
    <scope>NUCLEOTIDE SEQUENCE [LARGE SCALE GENOMIC DNA]</scope>
</reference>
<dbReference type="Pfam" id="PF00561">
    <property type="entry name" value="Abhydrolase_1"/>
    <property type="match status" value="1"/>
</dbReference>
<name>A0A673B6H1_9TELE</name>
<dbReference type="Gene3D" id="3.40.50.1820">
    <property type="entry name" value="alpha/beta hydrolase"/>
    <property type="match status" value="1"/>
</dbReference>
<dbReference type="AlphaFoldDB" id="A0A673B6H1"/>
<dbReference type="PANTHER" id="PTHR12277:SF69">
    <property type="entry name" value="PROTEIN ABHD12B"/>
    <property type="match status" value="1"/>
</dbReference>
<dbReference type="InParanoid" id="A0A673B6H1"/>
<organism evidence="2 3">
    <name type="scientific">Sphaeramia orbicularis</name>
    <name type="common">orbiculate cardinalfish</name>
    <dbReference type="NCBI Taxonomy" id="375764"/>
    <lineage>
        <taxon>Eukaryota</taxon>
        <taxon>Metazoa</taxon>
        <taxon>Chordata</taxon>
        <taxon>Craniata</taxon>
        <taxon>Vertebrata</taxon>
        <taxon>Euteleostomi</taxon>
        <taxon>Actinopterygii</taxon>
        <taxon>Neopterygii</taxon>
        <taxon>Teleostei</taxon>
        <taxon>Neoteleostei</taxon>
        <taxon>Acanthomorphata</taxon>
        <taxon>Gobiaria</taxon>
        <taxon>Kurtiformes</taxon>
        <taxon>Apogonoidei</taxon>
        <taxon>Apogonidae</taxon>
        <taxon>Apogoninae</taxon>
        <taxon>Sphaeramia</taxon>
    </lineage>
</organism>
<dbReference type="SUPFAM" id="SSF53474">
    <property type="entry name" value="alpha/beta-Hydrolases"/>
    <property type="match status" value="1"/>
</dbReference>
<dbReference type="GO" id="GO:0004622">
    <property type="term" value="F:phosphatidylcholine lysophospholipase activity"/>
    <property type="evidence" value="ECO:0007669"/>
    <property type="project" value="TreeGrafter"/>
</dbReference>
<dbReference type="GO" id="GO:0047372">
    <property type="term" value="F:monoacylglycerol lipase activity"/>
    <property type="evidence" value="ECO:0007669"/>
    <property type="project" value="TreeGrafter"/>
</dbReference>
<keyword evidence="3" id="KW-1185">Reference proteome</keyword>
<proteinExistence type="predicted"/>
<dbReference type="Ensembl" id="ENSSORT00005037897.1">
    <property type="protein sequence ID" value="ENSSORP00005036929.1"/>
    <property type="gene ID" value="ENSSORG00005017362.1"/>
</dbReference>
<dbReference type="InterPro" id="IPR000073">
    <property type="entry name" value="AB_hydrolase_1"/>
</dbReference>
<evidence type="ECO:0000313" key="2">
    <source>
        <dbReference type="Ensembl" id="ENSSORP00005036929.1"/>
    </source>
</evidence>
<dbReference type="PANTHER" id="PTHR12277">
    <property type="entry name" value="ALPHA/BETA HYDROLASE DOMAIN-CONTAINING PROTEIN"/>
    <property type="match status" value="1"/>
</dbReference>
<reference evidence="2" key="3">
    <citation type="submission" date="2025-09" db="UniProtKB">
        <authorList>
            <consortium name="Ensembl"/>
        </authorList>
    </citation>
    <scope>IDENTIFICATION</scope>
</reference>
<dbReference type="GO" id="GO:0006660">
    <property type="term" value="P:phosphatidylserine catabolic process"/>
    <property type="evidence" value="ECO:0007669"/>
    <property type="project" value="TreeGrafter"/>
</dbReference>
<reference evidence="2" key="2">
    <citation type="submission" date="2025-08" db="UniProtKB">
        <authorList>
            <consortium name="Ensembl"/>
        </authorList>
    </citation>
    <scope>IDENTIFICATION</scope>
</reference>
<dbReference type="GO" id="GO:0005789">
    <property type="term" value="C:endoplasmic reticulum membrane"/>
    <property type="evidence" value="ECO:0007669"/>
    <property type="project" value="TreeGrafter"/>
</dbReference>
<accession>A0A673B6H1</accession>
<dbReference type="GO" id="GO:0052651">
    <property type="term" value="P:monoacylglycerol catabolic process"/>
    <property type="evidence" value="ECO:0007669"/>
    <property type="project" value="TreeGrafter"/>
</dbReference>
<evidence type="ECO:0000259" key="1">
    <source>
        <dbReference type="Pfam" id="PF00561"/>
    </source>
</evidence>
<protein>
    <recommendedName>
        <fullName evidence="1">AB hydrolase-1 domain-containing protein</fullName>
    </recommendedName>
</protein>
<sequence length="278" mass="31668">MWPRSHGLPTPDLNETNLMKIKTKFQIKQSLKLWVISLRFPLMADLSRPENFLNHTRNFYLHAEGGVTLGVWHTLAASQWEEAHGGSPEWYRETLADDNPVIIYLHGNEGTRWDECGRKETLELILMDAAGYHVLSLDYRGFGDSSGEPSEAGLTTDVVSLYQWVKKYSRQSPVYLWGHSLGTGSVYKIVFCVPFITAYIPFIFLCSLKTLTCPLLLLHAKDDSVVPYQMGVKLYQIALATHRERNEEAHVQMISYSADLGYSHSKIHMDPNLSHVVR</sequence>
<evidence type="ECO:0000313" key="3">
    <source>
        <dbReference type="Proteomes" id="UP000472271"/>
    </source>
</evidence>